<dbReference type="Gene3D" id="3.20.20.80">
    <property type="entry name" value="Glycosidases"/>
    <property type="match status" value="1"/>
</dbReference>
<reference evidence="1" key="2">
    <citation type="journal article" date="2021" name="PeerJ">
        <title>Extensive microbial diversity within the chicken gut microbiome revealed by metagenomics and culture.</title>
        <authorList>
            <person name="Gilroy R."/>
            <person name="Ravi A."/>
            <person name="Getino M."/>
            <person name="Pursley I."/>
            <person name="Horton D.L."/>
            <person name="Alikhan N.F."/>
            <person name="Baker D."/>
            <person name="Gharbi K."/>
            <person name="Hall N."/>
            <person name="Watson M."/>
            <person name="Adriaenssens E.M."/>
            <person name="Foster-Nyarko E."/>
            <person name="Jarju S."/>
            <person name="Secka A."/>
            <person name="Antonio M."/>
            <person name="Oren A."/>
            <person name="Chaudhuri R.R."/>
            <person name="La Ragione R."/>
            <person name="Hildebrand F."/>
            <person name="Pallen M.J."/>
        </authorList>
    </citation>
    <scope>NUCLEOTIDE SEQUENCE</scope>
    <source>
        <strain evidence="1">ChiGjej1B1-24693</strain>
    </source>
</reference>
<evidence type="ECO:0000313" key="1">
    <source>
        <dbReference type="EMBL" id="HIT76815.1"/>
    </source>
</evidence>
<protein>
    <submittedName>
        <fullName evidence="1">Tat pathway signal protein</fullName>
    </submittedName>
</protein>
<dbReference type="EMBL" id="DVLP01000420">
    <property type="protein sequence ID" value="HIT76815.1"/>
    <property type="molecule type" value="Genomic_DNA"/>
</dbReference>
<dbReference type="SUPFAM" id="SSF51445">
    <property type="entry name" value="(Trans)glycosidases"/>
    <property type="match status" value="1"/>
</dbReference>
<organism evidence="1 2">
    <name type="scientific">Candidatus Avipropionibacterium avicola</name>
    <dbReference type="NCBI Taxonomy" id="2840701"/>
    <lineage>
        <taxon>Bacteria</taxon>
        <taxon>Bacillati</taxon>
        <taxon>Actinomycetota</taxon>
        <taxon>Actinomycetes</taxon>
        <taxon>Propionibacteriales</taxon>
        <taxon>Propionibacteriaceae</taxon>
        <taxon>Propionibacteriaceae incertae sedis</taxon>
        <taxon>Candidatus Avipropionibacterium</taxon>
    </lineage>
</organism>
<comment type="caution">
    <text evidence="1">The sequence shown here is derived from an EMBL/GenBank/DDBJ whole genome shotgun (WGS) entry which is preliminary data.</text>
</comment>
<evidence type="ECO:0000313" key="2">
    <source>
        <dbReference type="Proteomes" id="UP000886842"/>
    </source>
</evidence>
<gene>
    <name evidence="1" type="ORF">IAA98_14645</name>
</gene>
<proteinExistence type="predicted"/>
<accession>A0A9D1KNK3</accession>
<dbReference type="AlphaFoldDB" id="A0A9D1KNK3"/>
<sequence>MYWSMLIHLGFNMWDDDPHSPSIKINPYREASDTLRCDRATWEAVTARAAEVGMNHLLIDIGEGLAFESHPELGAKGAWTPQEMADEIARLKQLGIEAVPKLNFSTCHDTWLGDYAFMVSSKPYYRVVSDLIAETAEVFGNPELFHIGMDEETLHHQKNLRQVVIRNPELWYHDLEFYAGEVEKAGSRAWMWSDRIWHHEQEYLARVPKSILQSNWYYGEAFSFEDDPEANAATYVRAYDLLEEHGYDQVPTGANWSNDTNMIDTVRYGHRVIAPERELGYMTAPWYPTVDAERDRLLAAVDQIGESIAELNAGLQDPQH</sequence>
<dbReference type="InterPro" id="IPR017853">
    <property type="entry name" value="GH"/>
</dbReference>
<reference evidence="1" key="1">
    <citation type="submission" date="2020-10" db="EMBL/GenBank/DDBJ databases">
        <authorList>
            <person name="Gilroy R."/>
        </authorList>
    </citation>
    <scope>NUCLEOTIDE SEQUENCE</scope>
    <source>
        <strain evidence="1">ChiGjej1B1-24693</strain>
    </source>
</reference>
<name>A0A9D1KNK3_9ACTN</name>
<dbReference type="Proteomes" id="UP000886842">
    <property type="component" value="Unassembled WGS sequence"/>
</dbReference>